<dbReference type="HAMAP" id="MF_00130">
    <property type="entry name" value="RecU"/>
    <property type="match status" value="1"/>
</dbReference>
<evidence type="ECO:0000256" key="6">
    <source>
        <dbReference type="ARBA" id="ARBA00022763"/>
    </source>
</evidence>
<dbReference type="GO" id="GO:0007059">
    <property type="term" value="P:chromosome segregation"/>
    <property type="evidence" value="ECO:0007669"/>
    <property type="project" value="UniProtKB-UniRule"/>
</dbReference>
<evidence type="ECO:0000256" key="4">
    <source>
        <dbReference type="ARBA" id="ARBA00022723"/>
    </source>
</evidence>
<keyword evidence="5 13" id="KW-0255">Endonuclease</keyword>
<dbReference type="GO" id="GO:0000287">
    <property type="term" value="F:magnesium ion binding"/>
    <property type="evidence" value="ECO:0007669"/>
    <property type="project" value="UniProtKB-UniRule"/>
</dbReference>
<sequence length="232" mass="27146">MIDRSVNHMTIKYPNGSLPLYNERQKKQTKVAKQKQSFANRGMRFEEAINESNEYYLNRGCAVIHKKPTPLQIVKVDYPKRSAAVIKEAYFKEASTTDYNGVYQGYYIDFEAKETKNKTSFPLKNLHAHQIEHMKKCLSHRGICFVLLWFSSLNRCFFIDSHYIVHYWEQQATKKKSLSLATIEEIGIEIIPGVAPRIPYLQAVDQFIELKEQTSCQTIHEHSVMNHQKRKQ</sequence>
<evidence type="ECO:0000256" key="3">
    <source>
        <dbReference type="ARBA" id="ARBA00022722"/>
    </source>
</evidence>
<evidence type="ECO:0000256" key="12">
    <source>
        <dbReference type="ARBA" id="ARBA00029523"/>
    </source>
</evidence>
<evidence type="ECO:0000256" key="7">
    <source>
        <dbReference type="ARBA" id="ARBA00022801"/>
    </source>
</evidence>
<dbReference type="EC" id="3.1.21.10" evidence="13 14"/>
<dbReference type="EMBL" id="JXKD01000001">
    <property type="protein sequence ID" value="OJG12320.1"/>
    <property type="molecule type" value="Genomic_DNA"/>
</dbReference>
<evidence type="ECO:0000256" key="14">
    <source>
        <dbReference type="NCBIfam" id="TIGR00648"/>
    </source>
</evidence>
<keyword evidence="8 13" id="KW-0460">Magnesium</keyword>
<dbReference type="NCBIfam" id="NF002584">
    <property type="entry name" value="PRK02234.1-5"/>
    <property type="match status" value="1"/>
</dbReference>
<dbReference type="Gene3D" id="3.40.1350.10">
    <property type="match status" value="1"/>
</dbReference>
<evidence type="ECO:0000313" key="15">
    <source>
        <dbReference type="EMBL" id="OJG12320.1"/>
    </source>
</evidence>
<feature type="binding site" evidence="13">
    <location>
        <position position="130"/>
    </location>
    <ligand>
        <name>Mg(2+)</name>
        <dbReference type="ChEBI" id="CHEBI:18420"/>
    </ligand>
</feature>
<dbReference type="NCBIfam" id="TIGR00648">
    <property type="entry name" value="recU"/>
    <property type="match status" value="1"/>
</dbReference>
<comment type="function">
    <text evidence="13">Endonuclease that resolves Holliday junction intermediates in genetic recombination. Cleaves mobile four-strand junctions by introducing symmetrical nicks in paired strands. Promotes annealing of linear ssDNA with homologous dsDNA. Required for DNA repair, homologous recombination and chromosome segregation.</text>
</comment>
<protein>
    <recommendedName>
        <fullName evidence="12 13">Holliday junction resolvase RecU</fullName>
        <ecNumber evidence="13 14">3.1.21.10</ecNumber>
    </recommendedName>
    <alternativeName>
        <fullName evidence="13">Recombination protein U homolog</fullName>
    </alternativeName>
</protein>
<dbReference type="GO" id="GO:0006310">
    <property type="term" value="P:DNA recombination"/>
    <property type="evidence" value="ECO:0007669"/>
    <property type="project" value="UniProtKB-UniRule"/>
</dbReference>
<dbReference type="GO" id="GO:0006281">
    <property type="term" value="P:DNA repair"/>
    <property type="evidence" value="ECO:0007669"/>
    <property type="project" value="UniProtKB-UniRule"/>
</dbReference>
<dbReference type="Pfam" id="PF03838">
    <property type="entry name" value="RecU"/>
    <property type="match status" value="1"/>
</dbReference>
<proteinExistence type="inferred from homology"/>
<evidence type="ECO:0000256" key="11">
    <source>
        <dbReference type="ARBA" id="ARBA00023447"/>
    </source>
</evidence>
<evidence type="ECO:0000256" key="10">
    <source>
        <dbReference type="ARBA" id="ARBA00023204"/>
    </source>
</evidence>
<feature type="site" description="Transition state stabilizer" evidence="13">
    <location>
        <position position="113"/>
    </location>
</feature>
<dbReference type="Proteomes" id="UP000182149">
    <property type="component" value="Unassembled WGS sequence"/>
</dbReference>
<dbReference type="InterPro" id="IPR004612">
    <property type="entry name" value="Resolv_RecU"/>
</dbReference>
<keyword evidence="3 13" id="KW-0540">Nuclease</keyword>
<feature type="binding site" evidence="13">
    <location>
        <position position="96"/>
    </location>
    <ligand>
        <name>Mg(2+)</name>
        <dbReference type="ChEBI" id="CHEBI:18420"/>
    </ligand>
</feature>
<name>A0A1L8QXV3_9ENTE</name>
<evidence type="ECO:0000256" key="8">
    <source>
        <dbReference type="ARBA" id="ARBA00022842"/>
    </source>
</evidence>
<reference evidence="15 16" key="1">
    <citation type="submission" date="2014-12" db="EMBL/GenBank/DDBJ databases">
        <title>Draft genome sequences of 29 type strains of Enterococci.</title>
        <authorList>
            <person name="Zhong Z."/>
            <person name="Sun Z."/>
            <person name="Liu W."/>
            <person name="Zhang W."/>
            <person name="Zhang H."/>
        </authorList>
    </citation>
    <scope>NUCLEOTIDE SEQUENCE [LARGE SCALE GENOMIC DNA]</scope>
    <source>
        <strain evidence="15 16">DSM 17690</strain>
    </source>
</reference>
<keyword evidence="2 13" id="KW-0963">Cytoplasm</keyword>
<comment type="catalytic activity">
    <reaction evidence="13">
        <text>Endonucleolytic cleavage at a junction such as a reciprocal single-stranded crossover between two homologous DNA duplexes (Holliday junction).</text>
        <dbReference type="EC" id="3.1.21.10"/>
    </reaction>
</comment>
<comment type="cofactor">
    <cofactor evidence="13">
        <name>Mg(2+)</name>
        <dbReference type="ChEBI" id="CHEBI:18420"/>
    </cofactor>
    <text evidence="13">Binds 1 Mg(2+) ion per subunit.</text>
</comment>
<accession>A0A1L8QXV3</accession>
<dbReference type="AlphaFoldDB" id="A0A1L8QXV3"/>
<keyword evidence="9 13" id="KW-0233">DNA recombination</keyword>
<keyword evidence="4 13" id="KW-0479">Metal-binding</keyword>
<dbReference type="STRING" id="328396.RU93_GL000250"/>
<dbReference type="SUPFAM" id="SSF52980">
    <property type="entry name" value="Restriction endonuclease-like"/>
    <property type="match status" value="1"/>
</dbReference>
<evidence type="ECO:0000256" key="1">
    <source>
        <dbReference type="ARBA" id="ARBA00004496"/>
    </source>
</evidence>
<comment type="similarity">
    <text evidence="11 13">Belongs to the RecU family.</text>
</comment>
<dbReference type="CDD" id="cd22354">
    <property type="entry name" value="RecU-like"/>
    <property type="match status" value="1"/>
</dbReference>
<keyword evidence="6 13" id="KW-0227">DNA damage</keyword>
<feature type="binding site" evidence="13">
    <location>
        <position position="98"/>
    </location>
    <ligand>
        <name>Mg(2+)</name>
        <dbReference type="ChEBI" id="CHEBI:18420"/>
    </ligand>
</feature>
<dbReference type="GO" id="GO:0003676">
    <property type="term" value="F:nucleic acid binding"/>
    <property type="evidence" value="ECO:0007669"/>
    <property type="project" value="InterPro"/>
</dbReference>
<dbReference type="GO" id="GO:0005737">
    <property type="term" value="C:cytoplasm"/>
    <property type="evidence" value="ECO:0007669"/>
    <property type="project" value="UniProtKB-SubCell"/>
</dbReference>
<comment type="caution">
    <text evidence="15">The sequence shown here is derived from an EMBL/GenBank/DDBJ whole genome shotgun (WGS) entry which is preliminary data.</text>
</comment>
<dbReference type="InterPro" id="IPR011856">
    <property type="entry name" value="tRNA_endonuc-like_dom_sf"/>
</dbReference>
<evidence type="ECO:0000256" key="2">
    <source>
        <dbReference type="ARBA" id="ARBA00022490"/>
    </source>
</evidence>
<keyword evidence="10 13" id="KW-0234">DNA repair</keyword>
<evidence type="ECO:0000256" key="5">
    <source>
        <dbReference type="ARBA" id="ARBA00022759"/>
    </source>
</evidence>
<keyword evidence="16" id="KW-1185">Reference proteome</keyword>
<feature type="binding site" evidence="13">
    <location>
        <position position="111"/>
    </location>
    <ligand>
        <name>Mg(2+)</name>
        <dbReference type="ChEBI" id="CHEBI:18420"/>
    </ligand>
</feature>
<evidence type="ECO:0000313" key="16">
    <source>
        <dbReference type="Proteomes" id="UP000182149"/>
    </source>
</evidence>
<evidence type="ECO:0000256" key="9">
    <source>
        <dbReference type="ARBA" id="ARBA00023172"/>
    </source>
</evidence>
<organism evidence="15 16">
    <name type="scientific">Enterococcus aquimarinus</name>
    <dbReference type="NCBI Taxonomy" id="328396"/>
    <lineage>
        <taxon>Bacteria</taxon>
        <taxon>Bacillati</taxon>
        <taxon>Bacillota</taxon>
        <taxon>Bacilli</taxon>
        <taxon>Lactobacillales</taxon>
        <taxon>Enterococcaceae</taxon>
        <taxon>Enterococcus</taxon>
    </lineage>
</organism>
<keyword evidence="7 13" id="KW-0378">Hydrolase</keyword>
<comment type="subcellular location">
    <subcellularLocation>
        <location evidence="1 13">Cytoplasm</location>
    </subcellularLocation>
</comment>
<gene>
    <name evidence="13" type="primary">recU</name>
    <name evidence="15" type="ORF">RU93_GL000250</name>
</gene>
<dbReference type="GO" id="GO:0008821">
    <property type="term" value="F:crossover junction DNA endonuclease activity"/>
    <property type="evidence" value="ECO:0007669"/>
    <property type="project" value="UniProtKB-EC"/>
</dbReference>
<dbReference type="InterPro" id="IPR011335">
    <property type="entry name" value="Restrct_endonuc-II-like"/>
</dbReference>
<evidence type="ECO:0000256" key="13">
    <source>
        <dbReference type="HAMAP-Rule" id="MF_00130"/>
    </source>
</evidence>